<evidence type="ECO:0000256" key="8">
    <source>
        <dbReference type="ARBA" id="ARBA00023010"/>
    </source>
</evidence>
<dbReference type="Proteomes" id="UP000016600">
    <property type="component" value="Unassembled WGS sequence"/>
</dbReference>
<dbReference type="GO" id="GO:0009306">
    <property type="term" value="P:protein secretion"/>
    <property type="evidence" value="ECO:0007669"/>
    <property type="project" value="UniProtKB-UniRule"/>
</dbReference>
<evidence type="ECO:0000256" key="3">
    <source>
        <dbReference type="ARBA" id="ARBA00022448"/>
    </source>
</evidence>
<keyword evidence="3 10" id="KW-0813">Transport</keyword>
<evidence type="ECO:0000256" key="5">
    <source>
        <dbReference type="ARBA" id="ARBA00022692"/>
    </source>
</evidence>
<keyword evidence="13" id="KW-1185">Reference proteome</keyword>
<dbReference type="InterPro" id="IPR004692">
    <property type="entry name" value="SecG"/>
</dbReference>
<dbReference type="GO" id="GO:0005886">
    <property type="term" value="C:plasma membrane"/>
    <property type="evidence" value="ECO:0007669"/>
    <property type="project" value="UniProtKB-SubCell"/>
</dbReference>
<keyword evidence="8 10" id="KW-0811">Translocation</keyword>
<dbReference type="PANTHER" id="PTHR34182:SF1">
    <property type="entry name" value="PROTEIN-EXPORT MEMBRANE PROTEIN SECG"/>
    <property type="match status" value="1"/>
</dbReference>
<dbReference type="PATRIC" id="fig|1081904.3.peg.2115"/>
<reference evidence="12 13" key="1">
    <citation type="submission" date="2013-08" db="EMBL/GenBank/DDBJ databases">
        <authorList>
            <person name="Durkin A.S."/>
            <person name="Haft D.R."/>
            <person name="McCorrison J."/>
            <person name="Torralba M."/>
            <person name="Gillis M."/>
            <person name="Haft D.H."/>
            <person name="Methe B."/>
            <person name="Sutton G."/>
            <person name="Nelson K.E."/>
        </authorList>
    </citation>
    <scope>NUCLEOTIDE SEQUENCE [LARGE SCALE GENOMIC DNA]</scope>
    <source>
        <strain evidence="12 13">F0068</strain>
    </source>
</reference>
<comment type="subcellular location">
    <subcellularLocation>
        <location evidence="1 10">Cell membrane</location>
        <topology evidence="1 10">Multi-pass membrane protein</topology>
    </subcellularLocation>
</comment>
<dbReference type="GO" id="GO:0043952">
    <property type="term" value="P:protein transport by the Sec complex"/>
    <property type="evidence" value="ECO:0007669"/>
    <property type="project" value="TreeGrafter"/>
</dbReference>
<comment type="caution">
    <text evidence="12">The sequence shown here is derived from an EMBL/GenBank/DDBJ whole genome shotgun (WGS) entry which is preliminary data.</text>
</comment>
<dbReference type="Pfam" id="PF03840">
    <property type="entry name" value="SecG"/>
    <property type="match status" value="1"/>
</dbReference>
<dbReference type="RefSeq" id="WP_021584676.1">
    <property type="nucleotide sequence ID" value="NZ_AWET01000045.1"/>
</dbReference>
<keyword evidence="5 10" id="KW-0812">Transmembrane</keyword>
<feature type="region of interest" description="Disordered" evidence="11">
    <location>
        <begin position="81"/>
        <end position="137"/>
    </location>
</feature>
<dbReference type="PANTHER" id="PTHR34182">
    <property type="entry name" value="PROTEIN-EXPORT MEMBRANE PROTEIN SECG"/>
    <property type="match status" value="1"/>
</dbReference>
<evidence type="ECO:0000256" key="1">
    <source>
        <dbReference type="ARBA" id="ARBA00004651"/>
    </source>
</evidence>
<evidence type="ECO:0000256" key="11">
    <source>
        <dbReference type="SAM" id="MobiDB-lite"/>
    </source>
</evidence>
<dbReference type="EMBL" id="AWET01000045">
    <property type="protein sequence ID" value="ERJ98813.1"/>
    <property type="molecule type" value="Genomic_DNA"/>
</dbReference>
<dbReference type="GO" id="GO:0065002">
    <property type="term" value="P:intracellular protein transmembrane transport"/>
    <property type="evidence" value="ECO:0007669"/>
    <property type="project" value="TreeGrafter"/>
</dbReference>
<name>U2MHS3_9BACT</name>
<keyword evidence="7 10" id="KW-1133">Transmembrane helix</keyword>
<accession>U2MHS3</accession>
<gene>
    <name evidence="12" type="primary">secG</name>
    <name evidence="12" type="ORF">HMPREF1218_0684</name>
</gene>
<comment type="function">
    <text evidence="10">Involved in protein export. Participates in an early event of protein translocation.</text>
</comment>
<keyword evidence="6 10" id="KW-0653">Protein transport</keyword>
<proteinExistence type="inferred from homology"/>
<feature type="transmembrane region" description="Helical" evidence="10">
    <location>
        <begin position="6"/>
        <end position="23"/>
    </location>
</feature>
<comment type="similarity">
    <text evidence="2 10">Belongs to the SecG family.</text>
</comment>
<evidence type="ECO:0000256" key="4">
    <source>
        <dbReference type="ARBA" id="ARBA00022475"/>
    </source>
</evidence>
<feature type="compositionally biased region" description="Low complexity" evidence="11">
    <location>
        <begin position="88"/>
        <end position="137"/>
    </location>
</feature>
<evidence type="ECO:0000313" key="13">
    <source>
        <dbReference type="Proteomes" id="UP000016600"/>
    </source>
</evidence>
<sequence length="137" mass="14055">MAYTFFVILIVLLSILMVFIVLIQESKGGGLSSEFSSANAIMGVRKTTNGVEKLTWGLAAAMVVISVICAYVSPKATADQSVLEHSATETQTTNPTNTQGFGAAQQPTPAAGAQKGGATPATGTQPQAPTTPKTPAN</sequence>
<evidence type="ECO:0000256" key="2">
    <source>
        <dbReference type="ARBA" id="ARBA00008445"/>
    </source>
</evidence>
<evidence type="ECO:0000256" key="10">
    <source>
        <dbReference type="RuleBase" id="RU365087"/>
    </source>
</evidence>
<feature type="transmembrane region" description="Helical" evidence="10">
    <location>
        <begin position="54"/>
        <end position="73"/>
    </location>
</feature>
<keyword evidence="9 10" id="KW-0472">Membrane</keyword>
<dbReference type="AlphaFoldDB" id="U2MHS3"/>
<evidence type="ECO:0000256" key="9">
    <source>
        <dbReference type="ARBA" id="ARBA00023136"/>
    </source>
</evidence>
<dbReference type="NCBIfam" id="TIGR00810">
    <property type="entry name" value="secG"/>
    <property type="match status" value="1"/>
</dbReference>
<organism evidence="12 13">
    <name type="scientific">Hoylesella pleuritidis F0068</name>
    <dbReference type="NCBI Taxonomy" id="1081904"/>
    <lineage>
        <taxon>Bacteria</taxon>
        <taxon>Pseudomonadati</taxon>
        <taxon>Bacteroidota</taxon>
        <taxon>Bacteroidia</taxon>
        <taxon>Bacteroidales</taxon>
        <taxon>Prevotellaceae</taxon>
        <taxon>Hoylesella</taxon>
    </lineage>
</organism>
<evidence type="ECO:0000256" key="6">
    <source>
        <dbReference type="ARBA" id="ARBA00022927"/>
    </source>
</evidence>
<protein>
    <recommendedName>
        <fullName evidence="10">Protein-export membrane protein SecG</fullName>
    </recommendedName>
</protein>
<keyword evidence="4 10" id="KW-1003">Cell membrane</keyword>
<evidence type="ECO:0000256" key="7">
    <source>
        <dbReference type="ARBA" id="ARBA00022989"/>
    </source>
</evidence>
<evidence type="ECO:0000313" key="12">
    <source>
        <dbReference type="EMBL" id="ERJ98813.1"/>
    </source>
</evidence>
<dbReference type="GO" id="GO:0015450">
    <property type="term" value="F:protein-transporting ATPase activity"/>
    <property type="evidence" value="ECO:0007669"/>
    <property type="project" value="UniProtKB-UniRule"/>
</dbReference>